<dbReference type="SMART" id="SM00248">
    <property type="entry name" value="ANK"/>
    <property type="match status" value="6"/>
</dbReference>
<dbReference type="Proteomes" id="UP000324222">
    <property type="component" value="Unassembled WGS sequence"/>
</dbReference>
<dbReference type="GO" id="GO:0000978">
    <property type="term" value="F:RNA polymerase II cis-regulatory region sequence-specific DNA binding"/>
    <property type="evidence" value="ECO:0007669"/>
    <property type="project" value="TreeGrafter"/>
</dbReference>
<evidence type="ECO:0000313" key="4">
    <source>
        <dbReference type="EMBL" id="MPC17818.1"/>
    </source>
</evidence>
<dbReference type="PANTHER" id="PTHR24169">
    <property type="entry name" value="NUCLEAR FACTOR NF-KAPPA-B PROTEIN"/>
    <property type="match status" value="1"/>
</dbReference>
<dbReference type="InterPro" id="IPR011029">
    <property type="entry name" value="DEATH-like_dom_sf"/>
</dbReference>
<evidence type="ECO:0000256" key="1">
    <source>
        <dbReference type="PROSITE-ProRule" id="PRU00023"/>
    </source>
</evidence>
<dbReference type="SUPFAM" id="SSF49417">
    <property type="entry name" value="p53-like transcription factors"/>
    <property type="match status" value="1"/>
</dbReference>
<dbReference type="InterPro" id="IPR014756">
    <property type="entry name" value="Ig_E-set"/>
</dbReference>
<feature type="region of interest" description="Disordered" evidence="2">
    <location>
        <begin position="448"/>
        <end position="469"/>
    </location>
</feature>
<dbReference type="EMBL" id="VSRR010000623">
    <property type="protein sequence ID" value="MPC17818.1"/>
    <property type="molecule type" value="Genomic_DNA"/>
</dbReference>
<dbReference type="InterPro" id="IPR036770">
    <property type="entry name" value="Ankyrin_rpt-contain_sf"/>
</dbReference>
<feature type="compositionally biased region" description="Basic and acidic residues" evidence="2">
    <location>
        <begin position="602"/>
        <end position="611"/>
    </location>
</feature>
<dbReference type="PRINTS" id="PR00057">
    <property type="entry name" value="NFKBTNSCPFCT"/>
</dbReference>
<dbReference type="SUPFAM" id="SSF47986">
    <property type="entry name" value="DEATH domain"/>
    <property type="match status" value="1"/>
</dbReference>
<dbReference type="GO" id="GO:0035206">
    <property type="term" value="P:regulation of hemocyte proliferation"/>
    <property type="evidence" value="ECO:0007669"/>
    <property type="project" value="UniProtKB-ARBA"/>
</dbReference>
<feature type="compositionally biased region" description="Polar residues" evidence="2">
    <location>
        <begin position="8"/>
        <end position="28"/>
    </location>
</feature>
<dbReference type="Gene3D" id="2.60.40.10">
    <property type="entry name" value="Immunoglobulins"/>
    <property type="match status" value="1"/>
</dbReference>
<dbReference type="CDD" id="cd01177">
    <property type="entry name" value="IPT_NFkappaB"/>
    <property type="match status" value="1"/>
</dbReference>
<dbReference type="GO" id="GO:0005737">
    <property type="term" value="C:cytoplasm"/>
    <property type="evidence" value="ECO:0007669"/>
    <property type="project" value="InterPro"/>
</dbReference>
<organism evidence="4 5">
    <name type="scientific">Portunus trituberculatus</name>
    <name type="common">Swimming crab</name>
    <name type="synonym">Neptunus trituberculatus</name>
    <dbReference type="NCBI Taxonomy" id="210409"/>
    <lineage>
        <taxon>Eukaryota</taxon>
        <taxon>Metazoa</taxon>
        <taxon>Ecdysozoa</taxon>
        <taxon>Arthropoda</taxon>
        <taxon>Crustacea</taxon>
        <taxon>Multicrustacea</taxon>
        <taxon>Malacostraca</taxon>
        <taxon>Eumalacostraca</taxon>
        <taxon>Eucarida</taxon>
        <taxon>Decapoda</taxon>
        <taxon>Pleocyemata</taxon>
        <taxon>Brachyura</taxon>
        <taxon>Eubrachyura</taxon>
        <taxon>Portunoidea</taxon>
        <taxon>Portunidae</taxon>
        <taxon>Portuninae</taxon>
        <taxon>Portunus</taxon>
    </lineage>
</organism>
<dbReference type="InterPro" id="IPR002110">
    <property type="entry name" value="Ankyrin_rpt"/>
</dbReference>
<dbReference type="SUPFAM" id="SSF48403">
    <property type="entry name" value="Ankyrin repeat"/>
    <property type="match status" value="1"/>
</dbReference>
<reference evidence="4 5" key="1">
    <citation type="submission" date="2019-05" db="EMBL/GenBank/DDBJ databases">
        <title>Another draft genome of Portunus trituberculatus and its Hox gene families provides insights of decapod evolution.</title>
        <authorList>
            <person name="Jeong J.-H."/>
            <person name="Song I."/>
            <person name="Kim S."/>
            <person name="Choi T."/>
            <person name="Kim D."/>
            <person name="Ryu S."/>
            <person name="Kim W."/>
        </authorList>
    </citation>
    <scope>NUCLEOTIDE SEQUENCE [LARGE SCALE GENOMIC DNA]</scope>
    <source>
        <tissue evidence="4">Muscle</tissue>
    </source>
</reference>
<keyword evidence="1" id="KW-0040">ANK repeat</keyword>
<dbReference type="InterPro" id="IPR008967">
    <property type="entry name" value="p53-like_TF_DNA-bd_sf"/>
</dbReference>
<dbReference type="GO" id="GO:0000981">
    <property type="term" value="F:DNA-binding transcription factor activity, RNA polymerase II-specific"/>
    <property type="evidence" value="ECO:0007669"/>
    <property type="project" value="TreeGrafter"/>
</dbReference>
<dbReference type="PROSITE" id="PS50088">
    <property type="entry name" value="ANK_REPEAT"/>
    <property type="match status" value="4"/>
</dbReference>
<dbReference type="InterPro" id="IPR037059">
    <property type="entry name" value="RHD_DNA_bind_dom_sf"/>
</dbReference>
<dbReference type="PROSITE" id="PS50254">
    <property type="entry name" value="REL_2"/>
    <property type="match status" value="1"/>
</dbReference>
<name>A0A5B7D928_PORTR</name>
<dbReference type="OrthoDB" id="7881762at2759"/>
<evidence type="ECO:0000256" key="2">
    <source>
        <dbReference type="SAM" id="MobiDB-lite"/>
    </source>
</evidence>
<dbReference type="InterPro" id="IPR000451">
    <property type="entry name" value="NFkB/Dor"/>
</dbReference>
<dbReference type="GO" id="GO:0002225">
    <property type="term" value="P:positive regulation of antimicrobial peptide production"/>
    <property type="evidence" value="ECO:0007669"/>
    <property type="project" value="UniProtKB-ARBA"/>
</dbReference>
<feature type="repeat" description="ANK" evidence="1">
    <location>
        <begin position="706"/>
        <end position="738"/>
    </location>
</feature>
<dbReference type="InterPro" id="IPR032397">
    <property type="entry name" value="RHD_dimer"/>
</dbReference>
<evidence type="ECO:0000259" key="3">
    <source>
        <dbReference type="PROSITE" id="PS50254"/>
    </source>
</evidence>
<proteinExistence type="predicted"/>
<accession>A0A5B7D928</accession>
<gene>
    <name evidence="4" type="primary">Rel</name>
    <name evidence="4" type="ORF">E2C01_010685</name>
</gene>
<dbReference type="GO" id="GO:0007249">
    <property type="term" value="P:canonical NF-kappaB signal transduction"/>
    <property type="evidence" value="ECO:0007669"/>
    <property type="project" value="UniProtKB-ARBA"/>
</dbReference>
<dbReference type="Gene3D" id="1.25.40.20">
    <property type="entry name" value="Ankyrin repeat-containing domain"/>
    <property type="match status" value="2"/>
</dbReference>
<dbReference type="InterPro" id="IPR013783">
    <property type="entry name" value="Ig-like_fold"/>
</dbReference>
<feature type="repeat" description="ANK" evidence="1">
    <location>
        <begin position="889"/>
        <end position="921"/>
    </location>
</feature>
<feature type="domain" description="RHD" evidence="3">
    <location>
        <begin position="48"/>
        <end position="256"/>
    </location>
</feature>
<sequence length="1102" mass="121833">MVRGDSGGMNSPYSGESASPYSSDQSIGVPSPPTVVAAFNRPYDAIHHDGPYINILEQPQSKFRFRYKSEMVGTHGQLKADRAEKNRAAFPTVKLSKWNSGPAVIRLTLYTAEDNINQRKRHVHELSGKNCNKETGICEVVVDEKSDYTAVFQNLGIIHIAKRDTREIIKQRKLEELVTLARVRKPHHSNEEIRRSITPTDLKKIDEEAEEEAKSMDLNKVVLRFQAFQYDKNIESYRPITLPVDSDVVFNLKNATTGELKIVRMSACSAPCTGGTEIWLLVEKVRRNNVHIKFFELDENDREVWKAYGEFADADVHHQYAIVFRTPRYRVTNLSTSVRVKVQLERPTDKDTSEALDFTYLPDSLKRPRINLENTLEEGKRHFSDLPPAKRFNINSYANEAIDLSSNNMRNVGGQEDSMPLHDIIGIIRSPELTDTNVMGHYALEVPNQSPQHAVPSPGSHGDTSNQGLYSPLHPGSTEVTSTYSNVLQVPSPVQISPSSPQYSMMSPGGESIGSPPYLGSGGVVVQGASSAWDGLQQGVMMQPLTQPQPQSVLQVPEYDLPNCFHDNTGQEHSLIDILEIAESQLDFDGFEFANPNIKTDYGGKKSSDSKKKQKEQPIGSSPAVDALSKLMAEVRVDGSSGNSNRRNPPPQRPEGQSQQRPSRDVDVAFRVAVSAAECLQAYAATEDISLLLATHRYLLAVQNNQGDTALHTAVSNKNMEAFNKILKASEKINPRDLLNAQNFAHETALHQAIRGNELTMVRRLVATPGCNVSLVDSQGNTPIHSAAGLQDPQCLDALLTQPINGARSALTQAINIYNYQGETPLHVAVVSGSLECVRRLVEAGAQVHHCERKRGANPLHLAAMFGRRDIAAFLIDHTSVTVEAAMFDGNTALHLAAQSRDAEFCRLLMRAKADPQVRNALSRRKKSSESEEEEDEVDEEEEDDSEEEQQGYTPLDYAGDDDEILAILHGEEPVEVQASGEVLVQEGKKEIPQHSALDSGIDISVTDIQSSELACDESQESARELSERTRGRLASLLSGDTWQHLAQLLDLEFLVPCLAKEATPAHVLLQPENMKGVSIEKLRECLEVLGLKNCVAVLDRT</sequence>
<comment type="caution">
    <text evidence="4">The sequence shown here is derived from an EMBL/GenBank/DDBJ whole genome shotgun (WGS) entry which is preliminary data.</text>
</comment>
<evidence type="ECO:0000313" key="5">
    <source>
        <dbReference type="Proteomes" id="UP000324222"/>
    </source>
</evidence>
<dbReference type="GO" id="GO:0045087">
    <property type="term" value="P:innate immune response"/>
    <property type="evidence" value="ECO:0007669"/>
    <property type="project" value="UniProtKB-ARBA"/>
</dbReference>
<dbReference type="Pfam" id="PF12796">
    <property type="entry name" value="Ank_2"/>
    <property type="match status" value="2"/>
</dbReference>
<dbReference type="FunFam" id="2.60.40.10:FF:000046">
    <property type="entry name" value="Nuclear factor NF-kappa-B p105 subunit"/>
    <property type="match status" value="1"/>
</dbReference>
<dbReference type="Gene3D" id="1.10.533.10">
    <property type="entry name" value="Death Domain, Fas"/>
    <property type="match status" value="1"/>
</dbReference>
<dbReference type="SUPFAM" id="SSF81296">
    <property type="entry name" value="E set domains"/>
    <property type="match status" value="1"/>
</dbReference>
<protein>
    <submittedName>
        <fullName evidence="4">Nuclear factor NF-kappa-B p110 subunit</fullName>
    </submittedName>
</protein>
<dbReference type="GO" id="GO:0008063">
    <property type="term" value="P:Toll signaling pathway"/>
    <property type="evidence" value="ECO:0007669"/>
    <property type="project" value="UniProtKB-ARBA"/>
</dbReference>
<dbReference type="PROSITE" id="PS50297">
    <property type="entry name" value="ANK_REP_REGION"/>
    <property type="match status" value="4"/>
</dbReference>
<dbReference type="Pfam" id="PF16179">
    <property type="entry name" value="RHD_dimer"/>
    <property type="match status" value="1"/>
</dbReference>
<dbReference type="InterPro" id="IPR011539">
    <property type="entry name" value="RHD_DNA_bind_dom"/>
</dbReference>
<feature type="repeat" description="ANK" evidence="1">
    <location>
        <begin position="855"/>
        <end position="878"/>
    </location>
</feature>
<feature type="compositionally biased region" description="Acidic residues" evidence="2">
    <location>
        <begin position="931"/>
        <end position="950"/>
    </location>
</feature>
<dbReference type="AlphaFoldDB" id="A0A5B7D928"/>
<feature type="region of interest" description="Disordered" evidence="2">
    <location>
        <begin position="637"/>
        <end position="665"/>
    </location>
</feature>
<feature type="region of interest" description="Disordered" evidence="2">
    <location>
        <begin position="919"/>
        <end position="958"/>
    </location>
</feature>
<dbReference type="InterPro" id="IPR002909">
    <property type="entry name" value="IPT_dom"/>
</dbReference>
<dbReference type="Pfam" id="PF00554">
    <property type="entry name" value="RHD_DNA_bind"/>
    <property type="match status" value="1"/>
</dbReference>
<feature type="region of interest" description="Disordered" evidence="2">
    <location>
        <begin position="1"/>
        <end position="29"/>
    </location>
</feature>
<dbReference type="GO" id="GO:0005654">
    <property type="term" value="C:nucleoplasm"/>
    <property type="evidence" value="ECO:0007669"/>
    <property type="project" value="UniProtKB-ARBA"/>
</dbReference>
<dbReference type="SMART" id="SM00429">
    <property type="entry name" value="IPT"/>
    <property type="match status" value="1"/>
</dbReference>
<dbReference type="Gene3D" id="2.60.40.340">
    <property type="entry name" value="Rel homology domain (RHD), DNA-binding domain"/>
    <property type="match status" value="1"/>
</dbReference>
<feature type="region of interest" description="Disordered" evidence="2">
    <location>
        <begin position="597"/>
        <end position="625"/>
    </location>
</feature>
<keyword evidence="5" id="KW-1185">Reference proteome</keyword>
<dbReference type="CDD" id="cd08310">
    <property type="entry name" value="Death_NFkB-like"/>
    <property type="match status" value="1"/>
</dbReference>
<feature type="repeat" description="ANK" evidence="1">
    <location>
        <begin position="821"/>
        <end position="853"/>
    </location>
</feature>
<dbReference type="GO" id="GO:0048935">
    <property type="term" value="P:peripheral nervous system neuron development"/>
    <property type="evidence" value="ECO:0007669"/>
    <property type="project" value="UniProtKB-ARBA"/>
</dbReference>
<dbReference type="PANTHER" id="PTHR24169:SF28">
    <property type="entry name" value="NUCLEAR FACTOR NF-KAPPA-B P110 SUBUNIT"/>
    <property type="match status" value="1"/>
</dbReference>
<dbReference type="InterPro" id="IPR033926">
    <property type="entry name" value="IPT_NFkappaB"/>
</dbReference>